<evidence type="ECO:0000256" key="1">
    <source>
        <dbReference type="ARBA" id="ARBA00005086"/>
    </source>
</evidence>
<dbReference type="InterPro" id="IPR006108">
    <property type="entry name" value="3HC_DH_C"/>
</dbReference>
<protein>
    <submittedName>
        <fullName evidence="9">3-hydroxybutyryl-CoA dehydrogenase</fullName>
        <ecNumber evidence="9">1.1.1.157</ecNumber>
    </submittedName>
</protein>
<keyword evidence="3 9" id="KW-0560">Oxidoreductase</keyword>
<feature type="site" description="Important for catalytic activity" evidence="4">
    <location>
        <position position="140"/>
    </location>
</feature>
<evidence type="ECO:0000259" key="6">
    <source>
        <dbReference type="Pfam" id="PF00725"/>
    </source>
</evidence>
<dbReference type="UniPathway" id="UPA00863"/>
<evidence type="ECO:0000313" key="9">
    <source>
        <dbReference type="EMBL" id="WEY83183.1"/>
    </source>
</evidence>
<dbReference type="SUPFAM" id="SSF48179">
    <property type="entry name" value="6-phosphogluconate dehydrogenase C-terminal domain-like"/>
    <property type="match status" value="1"/>
</dbReference>
<dbReference type="STRING" id="483913.AN935_11930"/>
<evidence type="ECO:0000256" key="3">
    <source>
        <dbReference type="ARBA" id="ARBA00023002"/>
    </source>
</evidence>
<dbReference type="PATRIC" id="fig|1423.173.peg.2243"/>
<dbReference type="FunFam" id="3.40.50.720:FF:000009">
    <property type="entry name" value="Fatty oxidation complex, alpha subunit"/>
    <property type="match status" value="1"/>
</dbReference>
<comment type="similarity">
    <text evidence="2">Belongs to the 3-hydroxyacyl-CoA dehydrogenase family.</text>
</comment>
<dbReference type="PANTHER" id="PTHR48075">
    <property type="entry name" value="3-HYDROXYACYL-COA DEHYDROGENASE FAMILY PROTEIN"/>
    <property type="match status" value="1"/>
</dbReference>
<dbReference type="InterPro" id="IPR006180">
    <property type="entry name" value="3-OHacyl-CoA_DH_CS"/>
</dbReference>
<feature type="binding site" evidence="5">
    <location>
        <position position="119"/>
    </location>
    <ligand>
        <name>NAD(+)</name>
        <dbReference type="ChEBI" id="CHEBI:57540"/>
    </ligand>
</feature>
<dbReference type="EMBL" id="JXBC01000003">
    <property type="protein sequence ID" value="KIU11588.1"/>
    <property type="molecule type" value="Genomic_DNA"/>
</dbReference>
<dbReference type="InterPro" id="IPR022694">
    <property type="entry name" value="3-OHacyl-CoA_DH"/>
</dbReference>
<evidence type="ECO:0000259" key="7">
    <source>
        <dbReference type="Pfam" id="PF02737"/>
    </source>
</evidence>
<evidence type="ECO:0000256" key="5">
    <source>
        <dbReference type="PIRSR" id="PIRSR000105-2"/>
    </source>
</evidence>
<dbReference type="GO" id="GO:0070403">
    <property type="term" value="F:NAD+ binding"/>
    <property type="evidence" value="ECO:0007669"/>
    <property type="project" value="InterPro"/>
</dbReference>
<dbReference type="PANTHER" id="PTHR48075:SF5">
    <property type="entry name" value="3-HYDROXYBUTYRYL-COA DEHYDROGENASE"/>
    <property type="match status" value="1"/>
</dbReference>
<feature type="domain" description="3-hydroxyacyl-CoA dehydrogenase NAD binding" evidence="7">
    <location>
        <begin position="6"/>
        <end position="183"/>
    </location>
</feature>
<name>A0A0D1IQK3_BACIU</name>
<evidence type="ECO:0000256" key="4">
    <source>
        <dbReference type="PIRSR" id="PIRSR000105-1"/>
    </source>
</evidence>
<dbReference type="InterPro" id="IPR013328">
    <property type="entry name" value="6PGD_dom2"/>
</dbReference>
<dbReference type="Proteomes" id="UP001214898">
    <property type="component" value="Chromosome"/>
</dbReference>
<feature type="binding site" evidence="5">
    <location>
        <position position="33"/>
    </location>
    <ligand>
        <name>NAD(+)</name>
        <dbReference type="ChEBI" id="CHEBI:57540"/>
    </ligand>
</feature>
<feature type="binding site" evidence="5">
    <location>
        <position position="92"/>
    </location>
    <ligand>
        <name>NAD(+)</name>
        <dbReference type="ChEBI" id="CHEBI:57540"/>
    </ligand>
</feature>
<dbReference type="InterPro" id="IPR008927">
    <property type="entry name" value="6-PGluconate_DH-like_C_sf"/>
</dbReference>
<evidence type="ECO:0000313" key="8">
    <source>
        <dbReference type="EMBL" id="KIU11588.1"/>
    </source>
</evidence>
<reference evidence="8 10" key="1">
    <citation type="submission" date="2014-12" db="EMBL/GenBank/DDBJ databases">
        <title>Comparative genome analysis of Bacillus coagulans HM-08, Clostridium butyricum HM-68, Bacillus subtilis HM-66 and Bacillus licheniformis BL-09.</title>
        <authorList>
            <person name="Zhang H."/>
        </authorList>
    </citation>
    <scope>NUCLEOTIDE SEQUENCE [LARGE SCALE GENOMIC DNA]</scope>
    <source>
        <strain evidence="8 10">HM-66</strain>
    </source>
</reference>
<dbReference type="Pfam" id="PF02737">
    <property type="entry name" value="3HCDH_N"/>
    <property type="match status" value="1"/>
</dbReference>
<keyword evidence="5" id="KW-0520">NAD</keyword>
<dbReference type="SUPFAM" id="SSF51735">
    <property type="entry name" value="NAD(P)-binding Rossmann-fold domains"/>
    <property type="match status" value="1"/>
</dbReference>
<dbReference type="EMBL" id="CP120576">
    <property type="protein sequence ID" value="WEY83183.1"/>
    <property type="molecule type" value="Genomic_DNA"/>
</dbReference>
<feature type="binding site" evidence="5">
    <location>
        <position position="143"/>
    </location>
    <ligand>
        <name>NAD(+)</name>
        <dbReference type="ChEBI" id="CHEBI:57540"/>
    </ligand>
</feature>
<dbReference type="InterPro" id="IPR006176">
    <property type="entry name" value="3-OHacyl-CoA_DH_NAD-bd"/>
</dbReference>
<feature type="binding site" evidence="5">
    <location>
        <position position="97"/>
    </location>
    <ligand>
        <name>NAD(+)</name>
        <dbReference type="ChEBI" id="CHEBI:57540"/>
    </ligand>
</feature>
<dbReference type="Pfam" id="PF00725">
    <property type="entry name" value="3HCDH"/>
    <property type="match status" value="1"/>
</dbReference>
<dbReference type="Proteomes" id="UP000032247">
    <property type="component" value="Unassembled WGS sequence"/>
</dbReference>
<dbReference type="Gene3D" id="1.10.1040.10">
    <property type="entry name" value="N-(1-d-carboxylethyl)-l-norvaline Dehydrogenase, domain 2"/>
    <property type="match status" value="1"/>
</dbReference>
<reference evidence="9" key="2">
    <citation type="submission" date="2023-03" db="EMBL/GenBank/DDBJ databases">
        <title>Complete genome sequences of 52 Bacillus and Priestia strains isolated from West-African fermentations and 26 reference strains from the DSMZ collection.</title>
        <authorList>
            <person name="Wiedenbein E.S."/>
            <person name="Canoy T.S."/>
            <person name="Hui Y."/>
            <person name="Parkouda C."/>
            <person name="Dawende C."/>
            <person name="Ametefe E."/>
            <person name="Jespersen L."/>
            <person name="Nielsen D.S."/>
        </authorList>
    </citation>
    <scope>NUCLEOTIDE SEQUENCE</scope>
    <source>
        <strain evidence="9">PRO56</strain>
    </source>
</reference>
<dbReference type="NCBIfam" id="NF004474">
    <property type="entry name" value="PRK05808.1"/>
    <property type="match status" value="1"/>
</dbReference>
<proteinExistence type="inferred from homology"/>
<feature type="domain" description="3-hydroxyacyl-CoA dehydrogenase C-terminal" evidence="6">
    <location>
        <begin position="186"/>
        <end position="282"/>
    </location>
</feature>
<comment type="pathway">
    <text evidence="1">Lipid metabolism; butanoate metabolism.</text>
</comment>
<dbReference type="PROSITE" id="PS00067">
    <property type="entry name" value="3HCDH"/>
    <property type="match status" value="1"/>
</dbReference>
<dbReference type="GO" id="GO:0008691">
    <property type="term" value="F:3-hydroxybutyryl-CoA dehydrogenase activity"/>
    <property type="evidence" value="ECO:0007669"/>
    <property type="project" value="UniProtKB-EC"/>
</dbReference>
<organism evidence="8 10">
    <name type="scientific">Bacillus subtilis</name>
    <dbReference type="NCBI Taxonomy" id="1423"/>
    <lineage>
        <taxon>Bacteria</taxon>
        <taxon>Bacillati</taxon>
        <taxon>Bacillota</taxon>
        <taxon>Bacilli</taxon>
        <taxon>Bacillales</taxon>
        <taxon>Bacillaceae</taxon>
        <taxon>Bacillus</taxon>
    </lineage>
</organism>
<feature type="binding site" evidence="5">
    <location>
        <position position="274"/>
    </location>
    <ligand>
        <name>NAD(+)</name>
        <dbReference type="ChEBI" id="CHEBI:57540"/>
    </ligand>
</feature>
<dbReference type="Gene3D" id="3.40.50.720">
    <property type="entry name" value="NAD(P)-binding Rossmann-like Domain"/>
    <property type="match status" value="1"/>
</dbReference>
<evidence type="ECO:0000256" key="2">
    <source>
        <dbReference type="ARBA" id="ARBA00009463"/>
    </source>
</evidence>
<dbReference type="AlphaFoldDB" id="A0A0D1IQK3"/>
<sequence length="287" mass="31503">MEIKQIMVAGAGQMGSGIAQTAAYADFYVRMYDVNPEAAEAGLKWLKKQLARDAEKGKRTETEVKSVISRISISQTLEEAEHADIVIEAIAENMAAKTEMFKTLDRICPPHTILASNTSSLPITEIAAVTNRPQRVIGMHFMNPVPVMKLVEVIRGLATSEETALDVMALAEKMGKTAVEVNDFPGFVSNRVLLPMINEAIYCVYEGVAKPEAIDEVMKLGMNHPMGPLALADFIGLDTCLSIMEVLHSGLGDSKYRPCPLLRKYVKAGWLGKKSGRGFYDYEEKTS</sequence>
<feature type="binding site" evidence="5">
    <location>
        <begin position="10"/>
        <end position="15"/>
    </location>
    <ligand>
        <name>NAD(+)</name>
        <dbReference type="ChEBI" id="CHEBI:57540"/>
    </ligand>
</feature>
<accession>A0A0D1IQK3</accession>
<evidence type="ECO:0000313" key="10">
    <source>
        <dbReference type="Proteomes" id="UP000032247"/>
    </source>
</evidence>
<dbReference type="GO" id="GO:0019605">
    <property type="term" value="P:butyrate metabolic process"/>
    <property type="evidence" value="ECO:0007669"/>
    <property type="project" value="UniProtKB-UniPathway"/>
</dbReference>
<dbReference type="InterPro" id="IPR036291">
    <property type="entry name" value="NAD(P)-bd_dom_sf"/>
</dbReference>
<gene>
    <name evidence="9" type="primary">mmgB</name>
    <name evidence="9" type="ORF">P5633_12090</name>
    <name evidence="8" type="ORF">SC09_Contig24orf00624</name>
</gene>
<dbReference type="EC" id="1.1.1.157" evidence="9"/>
<dbReference type="PIRSF" id="PIRSF000105">
    <property type="entry name" value="HCDH"/>
    <property type="match status" value="1"/>
</dbReference>